<feature type="compositionally biased region" description="Basic and acidic residues" evidence="16">
    <location>
        <begin position="1"/>
        <end position="10"/>
    </location>
</feature>
<dbReference type="GO" id="GO:0006281">
    <property type="term" value="P:DNA repair"/>
    <property type="evidence" value="ECO:0007669"/>
    <property type="project" value="UniProtKB-KW"/>
</dbReference>
<comment type="catalytic activity">
    <reaction evidence="12">
        <text>Couples ATP hydrolysis with the unwinding of duplex DNA by translocating in the 3'-5' direction.</text>
        <dbReference type="EC" id="5.6.2.4"/>
    </reaction>
</comment>
<feature type="region of interest" description="Disordered" evidence="16">
    <location>
        <begin position="1"/>
        <end position="21"/>
    </location>
</feature>
<comment type="catalytic activity">
    <reaction evidence="14">
        <text>ATP + H2O = ADP + phosphate + H(+)</text>
        <dbReference type="Rhea" id="RHEA:13065"/>
        <dbReference type="ChEBI" id="CHEBI:15377"/>
        <dbReference type="ChEBI" id="CHEBI:15378"/>
        <dbReference type="ChEBI" id="CHEBI:30616"/>
        <dbReference type="ChEBI" id="CHEBI:43474"/>
        <dbReference type="ChEBI" id="CHEBI:456216"/>
        <dbReference type="EC" id="5.6.2.4"/>
    </reaction>
</comment>
<dbReference type="EMBL" id="JBHSHT010000005">
    <property type="protein sequence ID" value="MFC4827148.1"/>
    <property type="molecule type" value="Genomic_DNA"/>
</dbReference>
<evidence type="ECO:0000313" key="19">
    <source>
        <dbReference type="EMBL" id="MFC4827148.1"/>
    </source>
</evidence>
<dbReference type="Gene3D" id="3.40.50.300">
    <property type="entry name" value="P-loop containing nucleotide triphosphate hydrolases"/>
    <property type="match status" value="3"/>
</dbReference>
<evidence type="ECO:0000256" key="4">
    <source>
        <dbReference type="ARBA" id="ARBA00022763"/>
    </source>
</evidence>
<accession>A0ABD5Q8W2</accession>
<evidence type="ECO:0000256" key="16">
    <source>
        <dbReference type="SAM" id="MobiDB-lite"/>
    </source>
</evidence>
<dbReference type="EC" id="5.6.2.4" evidence="13"/>
<dbReference type="GO" id="GO:0005524">
    <property type="term" value="F:ATP binding"/>
    <property type="evidence" value="ECO:0007669"/>
    <property type="project" value="UniProtKB-UniRule"/>
</dbReference>
<dbReference type="Gene3D" id="1.10.10.160">
    <property type="match status" value="1"/>
</dbReference>
<dbReference type="InterPro" id="IPR038726">
    <property type="entry name" value="PDDEXK_AddAB-type"/>
</dbReference>
<keyword evidence="11" id="KW-0413">Isomerase</keyword>
<name>A0ABD5Q8W2_9EURY</name>
<evidence type="ECO:0000256" key="8">
    <source>
        <dbReference type="ARBA" id="ARBA00022840"/>
    </source>
</evidence>
<dbReference type="Pfam" id="PF00580">
    <property type="entry name" value="UvrD-helicase"/>
    <property type="match status" value="1"/>
</dbReference>
<keyword evidence="4" id="KW-0227">DNA damage</keyword>
<evidence type="ECO:0000259" key="18">
    <source>
        <dbReference type="PROSITE" id="PS51217"/>
    </source>
</evidence>
<keyword evidence="7" id="KW-0269">Exonuclease</keyword>
<evidence type="ECO:0000256" key="13">
    <source>
        <dbReference type="ARBA" id="ARBA00034808"/>
    </source>
</evidence>
<feature type="domain" description="UvrD-like helicase C-terminal" evidence="18">
    <location>
        <begin position="422"/>
        <end position="734"/>
    </location>
</feature>
<dbReference type="InterPro" id="IPR013986">
    <property type="entry name" value="DExx_box_DNA_helicase_dom_sf"/>
</dbReference>
<evidence type="ECO:0000256" key="12">
    <source>
        <dbReference type="ARBA" id="ARBA00034617"/>
    </source>
</evidence>
<dbReference type="Gene3D" id="3.90.320.10">
    <property type="match status" value="1"/>
</dbReference>
<protein>
    <recommendedName>
        <fullName evidence="13">DNA 3'-5' helicase</fullName>
        <ecNumber evidence="13">5.6.2.4</ecNumber>
    </recommendedName>
</protein>
<evidence type="ECO:0000256" key="1">
    <source>
        <dbReference type="ARBA" id="ARBA00009922"/>
    </source>
</evidence>
<reference evidence="19 20" key="1">
    <citation type="journal article" date="2019" name="Int. J. Syst. Evol. Microbiol.">
        <title>The Global Catalogue of Microorganisms (GCM) 10K type strain sequencing project: providing services to taxonomists for standard genome sequencing and annotation.</title>
        <authorList>
            <consortium name="The Broad Institute Genomics Platform"/>
            <consortium name="The Broad Institute Genome Sequencing Center for Infectious Disease"/>
            <person name="Wu L."/>
            <person name="Ma J."/>
        </authorList>
    </citation>
    <scope>NUCLEOTIDE SEQUENCE [LARGE SCALE GENOMIC DNA]</scope>
    <source>
        <strain evidence="19 20">XZYJ18</strain>
    </source>
</reference>
<proteinExistence type="inferred from homology"/>
<dbReference type="InterPro" id="IPR027417">
    <property type="entry name" value="P-loop_NTPase"/>
</dbReference>
<dbReference type="PROSITE" id="PS51198">
    <property type="entry name" value="UVRD_HELICASE_ATP_BIND"/>
    <property type="match status" value="1"/>
</dbReference>
<evidence type="ECO:0000256" key="3">
    <source>
        <dbReference type="ARBA" id="ARBA00022741"/>
    </source>
</evidence>
<dbReference type="Pfam" id="PF12705">
    <property type="entry name" value="PDDEXK_1"/>
    <property type="match status" value="1"/>
</dbReference>
<keyword evidence="10" id="KW-0234">DNA repair</keyword>
<keyword evidence="20" id="KW-1185">Reference proteome</keyword>
<dbReference type="InterPro" id="IPR011604">
    <property type="entry name" value="PDDEXK-like_dom_sf"/>
</dbReference>
<dbReference type="GO" id="GO:0004527">
    <property type="term" value="F:exonuclease activity"/>
    <property type="evidence" value="ECO:0007669"/>
    <property type="project" value="UniProtKB-KW"/>
</dbReference>
<evidence type="ECO:0000313" key="20">
    <source>
        <dbReference type="Proteomes" id="UP001595945"/>
    </source>
</evidence>
<sequence>MTPRQSERDGATVPKPDLPRLDATQRRIVDEFCAGDAGLFTMDSHPGAGKSTVTGKALARLLYDRYLRGDPTPERRILAASFSREDAADIAPDVVDWLWELYHRGETPTDESVTVEDVRTLERHLRQDGTVGTIDGVLLSVFEEFAAETGFDGMPVVGNEALLARLRRDCYEELAAHPDHGDVVAALEDAYPEGTYDDGLRELLRDALDTSRQRCLSTEEFCDQLRTAVADIYEGGDSDSVEAIRDAVRRFRGPDAAGQFDELSDDDLEELTAADRELHAAWVECVENFRQLLTAYRDRYDDYCRERGVLSHTDCAYWVDRYFTESDGETCERVRDRFRTTVESVVVDEAQDVSTVQHAALSHVVTSDMRVLLVGDRKQSIYVWRSARPSLFETAVRDGEYFGIDWNDHLAERATRNYRSRPDIVHAINAVARETLPDETRGNVGTLDVEYPPLRPTLANVEAASVHVAQFRHGGVPGSEPWVTDDGGEADAVATLLAGGFEDGTFETPGDDSSSVTLLFRRKKHMDDYREALEARGISVGHGRVPLFDSPAVQSAVAVLRWLEDPTDPDRTEDLVTASPLADGLEAWTDRFREADWCVETVAADLASNRPAADTSRENPGVIRVVRGLVALASDLPRRRAEPAAVVARQVVDVLSLARDPLGIDVETDHAQRLATLDMFVHTVAEWEGDDRFDLDRLTTLLDPFVASPQDGPDRPLVDDDADVVLKTIHQMKGDQDEVIVLADPAASIGPHPRQSDRLVTTGETVGLAPPTNVDTSDRPSIPGFDNGLYDPDSNDGGDVGLRWTAEHWRGDDLVNYPVLRDAAAERRAEAWRLLFVAMSRAQHHFVVPLPASRPRWTPRDNWAGVLYDALELDRSAPRATHTVTPDAPVRAGDRGGDPSFRVAVNDVAFTDRVGTDNLERPIPPTSRLGGDSTAWIPRFVQPSTFRPLANDASEHAIDHFMGRALHTETDAPEVGLPFDTLGPDTIGQLAHDVVGELATTRFTGEIRPDEDPVATVVRRNLDYHAADASPVERTAVREFLETTVVPQFAASGLRERAHSAATVYLEEPLEGLATVDGVEVEIQGQADFLMRFPDGSWSVEDVKIALTDDDAAEGRYQLQLATYEWALSRQVGTDAEITSYLSTFGTVTEETRCSLNPSAVEHCLGRFVR</sequence>
<dbReference type="PROSITE" id="PS51217">
    <property type="entry name" value="UVRD_HELICASE_CTER"/>
    <property type="match status" value="1"/>
</dbReference>
<gene>
    <name evidence="19" type="ORF">ACFO9K_23175</name>
</gene>
<dbReference type="AlphaFoldDB" id="A0ABD5Q8W2"/>
<organism evidence="19 20">
    <name type="scientific">Halorussus aquaticus</name>
    <dbReference type="NCBI Taxonomy" id="2953748"/>
    <lineage>
        <taxon>Archaea</taxon>
        <taxon>Methanobacteriati</taxon>
        <taxon>Methanobacteriota</taxon>
        <taxon>Stenosarchaea group</taxon>
        <taxon>Halobacteria</taxon>
        <taxon>Halobacteriales</taxon>
        <taxon>Haladaptataceae</taxon>
        <taxon>Halorussus</taxon>
    </lineage>
</organism>
<dbReference type="GO" id="GO:0043138">
    <property type="term" value="F:3'-5' DNA helicase activity"/>
    <property type="evidence" value="ECO:0007669"/>
    <property type="project" value="UniProtKB-EC"/>
</dbReference>
<keyword evidence="3 15" id="KW-0547">Nucleotide-binding</keyword>
<evidence type="ECO:0000256" key="10">
    <source>
        <dbReference type="ARBA" id="ARBA00023204"/>
    </source>
</evidence>
<dbReference type="GO" id="GO:0003677">
    <property type="term" value="F:DNA binding"/>
    <property type="evidence" value="ECO:0007669"/>
    <property type="project" value="UniProtKB-KW"/>
</dbReference>
<evidence type="ECO:0000256" key="14">
    <source>
        <dbReference type="ARBA" id="ARBA00048988"/>
    </source>
</evidence>
<feature type="domain" description="UvrD-like helicase ATP-binding" evidence="17">
    <location>
        <begin position="23"/>
        <end position="421"/>
    </location>
</feature>
<dbReference type="Proteomes" id="UP001595945">
    <property type="component" value="Unassembled WGS sequence"/>
</dbReference>
<evidence type="ECO:0000256" key="2">
    <source>
        <dbReference type="ARBA" id="ARBA00022722"/>
    </source>
</evidence>
<evidence type="ECO:0000256" key="9">
    <source>
        <dbReference type="ARBA" id="ARBA00023125"/>
    </source>
</evidence>
<keyword evidence="5 15" id="KW-0378">Hydrolase</keyword>
<evidence type="ECO:0000256" key="7">
    <source>
        <dbReference type="ARBA" id="ARBA00022839"/>
    </source>
</evidence>
<comment type="similarity">
    <text evidence="1">Belongs to the helicase family. UvrD subfamily.</text>
</comment>
<evidence type="ECO:0000256" key="15">
    <source>
        <dbReference type="PROSITE-ProRule" id="PRU00560"/>
    </source>
</evidence>
<feature type="region of interest" description="Disordered" evidence="16">
    <location>
        <begin position="879"/>
        <end position="898"/>
    </location>
</feature>
<dbReference type="PANTHER" id="PTHR11070:SF2">
    <property type="entry name" value="ATP-DEPENDENT DNA HELICASE SRS2"/>
    <property type="match status" value="1"/>
</dbReference>
<evidence type="ECO:0000256" key="11">
    <source>
        <dbReference type="ARBA" id="ARBA00023235"/>
    </source>
</evidence>
<keyword evidence="6 15" id="KW-0347">Helicase</keyword>
<dbReference type="SUPFAM" id="SSF52540">
    <property type="entry name" value="P-loop containing nucleoside triphosphate hydrolases"/>
    <property type="match status" value="1"/>
</dbReference>
<dbReference type="RefSeq" id="WP_379793684.1">
    <property type="nucleotide sequence ID" value="NZ_JBHSHT010000005.1"/>
</dbReference>
<dbReference type="Gene3D" id="1.10.486.10">
    <property type="entry name" value="PCRA, domain 4"/>
    <property type="match status" value="1"/>
</dbReference>
<dbReference type="InterPro" id="IPR014016">
    <property type="entry name" value="UvrD-like_ATP-bd"/>
</dbReference>
<keyword evidence="8 15" id="KW-0067">ATP-binding</keyword>
<keyword evidence="2" id="KW-0540">Nuclease</keyword>
<evidence type="ECO:0000259" key="17">
    <source>
        <dbReference type="PROSITE" id="PS51198"/>
    </source>
</evidence>
<keyword evidence="9" id="KW-0238">DNA-binding</keyword>
<feature type="binding site" evidence="15">
    <location>
        <begin position="44"/>
        <end position="51"/>
    </location>
    <ligand>
        <name>ATP</name>
        <dbReference type="ChEBI" id="CHEBI:30616"/>
    </ligand>
</feature>
<evidence type="ECO:0000256" key="6">
    <source>
        <dbReference type="ARBA" id="ARBA00022806"/>
    </source>
</evidence>
<comment type="caution">
    <text evidence="19">The sequence shown here is derived from an EMBL/GenBank/DDBJ whole genome shotgun (WGS) entry which is preliminary data.</text>
</comment>
<dbReference type="InterPro" id="IPR014017">
    <property type="entry name" value="DNA_helicase_UvrD-like_C"/>
</dbReference>
<evidence type="ECO:0000256" key="5">
    <source>
        <dbReference type="ARBA" id="ARBA00022801"/>
    </source>
</evidence>
<dbReference type="InterPro" id="IPR000212">
    <property type="entry name" value="DNA_helicase_UvrD/REP"/>
</dbReference>
<dbReference type="PANTHER" id="PTHR11070">
    <property type="entry name" value="UVRD / RECB / PCRA DNA HELICASE FAMILY MEMBER"/>
    <property type="match status" value="1"/>
</dbReference>